<comment type="cofactor">
    <cofactor evidence="1">
        <name>a divalent metal cation</name>
        <dbReference type="ChEBI" id="CHEBI:60240"/>
    </cofactor>
</comment>
<dbReference type="InterPro" id="IPR029052">
    <property type="entry name" value="Metallo-depent_PP-like"/>
</dbReference>
<evidence type="ECO:0000313" key="7">
    <source>
        <dbReference type="EMBL" id="PLR90068.1"/>
    </source>
</evidence>
<dbReference type="Pfam" id="PF00149">
    <property type="entry name" value="Metallophos"/>
    <property type="match status" value="1"/>
</dbReference>
<dbReference type="PANTHER" id="PTHR31302:SF25">
    <property type="entry name" value="PHOSPHOESTERASE"/>
    <property type="match status" value="1"/>
</dbReference>
<gene>
    <name evidence="6" type="ORF">CU635_15075</name>
    <name evidence="7" type="ORF">CVD25_20450</name>
</gene>
<evidence type="ECO:0000256" key="3">
    <source>
        <dbReference type="ARBA" id="ARBA00022801"/>
    </source>
</evidence>
<comment type="similarity">
    <text evidence="4">Belongs to the metallophosphoesterase superfamily.</text>
</comment>
<comment type="caution">
    <text evidence="6">The sequence shown here is derived from an EMBL/GenBank/DDBJ whole genome shotgun (WGS) entry which is preliminary data.</text>
</comment>
<dbReference type="GO" id="GO:0009245">
    <property type="term" value="P:lipid A biosynthetic process"/>
    <property type="evidence" value="ECO:0007669"/>
    <property type="project" value="TreeGrafter"/>
</dbReference>
<evidence type="ECO:0000256" key="1">
    <source>
        <dbReference type="ARBA" id="ARBA00001968"/>
    </source>
</evidence>
<dbReference type="Proteomes" id="UP000235114">
    <property type="component" value="Unassembled WGS sequence"/>
</dbReference>
<dbReference type="Proteomes" id="UP000234951">
    <property type="component" value="Unassembled WGS sequence"/>
</dbReference>
<evidence type="ECO:0000259" key="5">
    <source>
        <dbReference type="Pfam" id="PF00149"/>
    </source>
</evidence>
<protein>
    <submittedName>
        <fullName evidence="6">Metallophosphoesterase</fullName>
    </submittedName>
</protein>
<organism evidence="6 8">
    <name type="scientific">Bacillus canaveralius</name>
    <dbReference type="NCBI Taxonomy" id="1403243"/>
    <lineage>
        <taxon>Bacteria</taxon>
        <taxon>Bacillati</taxon>
        <taxon>Bacillota</taxon>
        <taxon>Bacilli</taxon>
        <taxon>Bacillales</taxon>
        <taxon>Bacillaceae</taxon>
        <taxon>Bacillus</taxon>
    </lineage>
</organism>
<dbReference type="InterPro" id="IPR051158">
    <property type="entry name" value="Metallophosphoesterase_sf"/>
</dbReference>
<dbReference type="Gene3D" id="3.60.21.10">
    <property type="match status" value="1"/>
</dbReference>
<evidence type="ECO:0000313" key="8">
    <source>
        <dbReference type="Proteomes" id="UP000234951"/>
    </source>
</evidence>
<dbReference type="SUPFAM" id="SSF56300">
    <property type="entry name" value="Metallo-dependent phosphatases"/>
    <property type="match status" value="1"/>
</dbReference>
<feature type="domain" description="Calcineurin-like phosphoesterase" evidence="5">
    <location>
        <begin position="59"/>
        <end position="225"/>
    </location>
</feature>
<dbReference type="EMBL" id="PGVD01000074">
    <property type="protein sequence ID" value="PLR90068.1"/>
    <property type="molecule type" value="Genomic_DNA"/>
</dbReference>
<dbReference type="RefSeq" id="WP_101578209.1">
    <property type="nucleotide sequence ID" value="NZ_PGVA01000035.1"/>
</dbReference>
<evidence type="ECO:0000313" key="9">
    <source>
        <dbReference type="Proteomes" id="UP000235114"/>
    </source>
</evidence>
<dbReference type="InterPro" id="IPR004843">
    <property type="entry name" value="Calcineurin-like_PHP"/>
</dbReference>
<keyword evidence="9" id="KW-1185">Reference proteome</keyword>
<sequence>MAKTVTRRKFIKRAFVAVFTCIAASFGAIFYAREIEPKLLDITTYPIKNPVIPKGFEGFKIVQFSDTHLGFQYDLKQLKRLIDKINKLEPDLILFTGDLMDAPNKYEDTDKIVLILSQLNAPFGKFAVYGNHDHGGYGSDIYKDIMSNSGFSVLLNESRRIELLDHSSIYVIGVDDAMLGKPNLSASVQNVPDDAYQILLSHAPDLADEAATFGIGLQLSGHSHGGQVQIPFVGALITPPFAERYHEGFYEVGGAAPLTLYVNRGLGTTRLPFRFLSKPELTIFTLSSGDLNE</sequence>
<name>A0A2N5GJJ2_9BACI</name>
<dbReference type="PANTHER" id="PTHR31302">
    <property type="entry name" value="TRANSMEMBRANE PROTEIN WITH METALLOPHOSPHOESTERASE DOMAIN-RELATED"/>
    <property type="match status" value="1"/>
</dbReference>
<dbReference type="GO" id="GO:0046872">
    <property type="term" value="F:metal ion binding"/>
    <property type="evidence" value="ECO:0007669"/>
    <property type="project" value="UniProtKB-KW"/>
</dbReference>
<dbReference type="AlphaFoldDB" id="A0A2N5GJJ2"/>
<dbReference type="OrthoDB" id="9780884at2"/>
<dbReference type="CDD" id="cd07385">
    <property type="entry name" value="MPP_YkuE_C"/>
    <property type="match status" value="1"/>
</dbReference>
<dbReference type="GO" id="GO:0008758">
    <property type="term" value="F:UDP-2,3-diacylglucosamine hydrolase activity"/>
    <property type="evidence" value="ECO:0007669"/>
    <property type="project" value="TreeGrafter"/>
</dbReference>
<proteinExistence type="inferred from homology"/>
<evidence type="ECO:0000313" key="6">
    <source>
        <dbReference type="EMBL" id="PLR81404.1"/>
    </source>
</evidence>
<reference evidence="7 9" key="2">
    <citation type="submission" date="2017-12" db="EMBL/GenBank/DDBJ databases">
        <title>Comparative Functional Genomics of Dry Heat Resistant strains isolated from the Viking Spacecraft.</title>
        <authorList>
            <person name="Seuylemezian A."/>
            <person name="Cooper K."/>
            <person name="Vaishampayan P."/>
        </authorList>
    </citation>
    <scope>NUCLEOTIDE SEQUENCE [LARGE SCALE GENOMIC DNA]</scope>
    <source>
        <strain evidence="7 9">ATCC 29669</strain>
    </source>
</reference>
<dbReference type="EMBL" id="PGVA01000035">
    <property type="protein sequence ID" value="PLR81404.1"/>
    <property type="molecule type" value="Genomic_DNA"/>
</dbReference>
<evidence type="ECO:0000256" key="4">
    <source>
        <dbReference type="ARBA" id="ARBA00061089"/>
    </source>
</evidence>
<dbReference type="GO" id="GO:0016020">
    <property type="term" value="C:membrane"/>
    <property type="evidence" value="ECO:0007669"/>
    <property type="project" value="GOC"/>
</dbReference>
<keyword evidence="2" id="KW-0479">Metal-binding</keyword>
<dbReference type="FunFam" id="3.60.21.10:FF:000028">
    <property type="entry name" value="Putative metallophosphoesterase"/>
    <property type="match status" value="1"/>
</dbReference>
<accession>A0A2N5GJJ2</accession>
<keyword evidence="3" id="KW-0378">Hydrolase</keyword>
<reference evidence="6 8" key="1">
    <citation type="submission" date="2017-11" db="EMBL/GenBank/DDBJ databases">
        <title>Comparitive Functional Genomics of Dry Heat Resistant strains isolated from the Viking Spacecraft.</title>
        <authorList>
            <person name="Seuylemezian A."/>
            <person name="Cooper K."/>
            <person name="Vaishampayan P."/>
        </authorList>
    </citation>
    <scope>NUCLEOTIDE SEQUENCE [LARGE SCALE GENOMIC DNA]</scope>
    <source>
        <strain evidence="6 8">M4.6</strain>
    </source>
</reference>
<evidence type="ECO:0000256" key="2">
    <source>
        <dbReference type="ARBA" id="ARBA00022723"/>
    </source>
</evidence>